<proteinExistence type="predicted"/>
<dbReference type="Gene3D" id="3.30.559.10">
    <property type="entry name" value="Chloramphenicol acetyltransferase-like domain"/>
    <property type="match status" value="1"/>
</dbReference>
<dbReference type="Proteomes" id="UP001443914">
    <property type="component" value="Unassembled WGS sequence"/>
</dbReference>
<evidence type="ECO:0000313" key="2">
    <source>
        <dbReference type="Proteomes" id="UP001443914"/>
    </source>
</evidence>
<dbReference type="Gene3D" id="3.30.559.30">
    <property type="entry name" value="Nonribosomal peptide synthetase, condensation domain"/>
    <property type="match status" value="1"/>
</dbReference>
<organism evidence="1 2">
    <name type="scientific">Saponaria officinalis</name>
    <name type="common">Common soapwort</name>
    <name type="synonym">Lychnis saponaria</name>
    <dbReference type="NCBI Taxonomy" id="3572"/>
    <lineage>
        <taxon>Eukaryota</taxon>
        <taxon>Viridiplantae</taxon>
        <taxon>Streptophyta</taxon>
        <taxon>Embryophyta</taxon>
        <taxon>Tracheophyta</taxon>
        <taxon>Spermatophyta</taxon>
        <taxon>Magnoliopsida</taxon>
        <taxon>eudicotyledons</taxon>
        <taxon>Gunneridae</taxon>
        <taxon>Pentapetalae</taxon>
        <taxon>Caryophyllales</taxon>
        <taxon>Caryophyllaceae</taxon>
        <taxon>Caryophylleae</taxon>
        <taxon>Saponaria</taxon>
    </lineage>
</organism>
<sequence>MASGRAKRREVYGTENSWCRAVPGGTGVTVLCLLLKTAPDISALQTALHTVQKDHPILRSKLQLHPTPSFRIPPSSSLVIQSYDLDSTAQIIGLGSGPPFQIILEHQMNLNPWTETESDVMEASAYEIGEGRWTVVIKLHTAACDRTSALQVMRELLININSNSNSSSSSSNKSDEERLSLGIEEYVPTSLGSKPFWARGIDMLGYSLNSFRFSNLPFVHPASQRSSRVARLFLDSRHTSLLLQGCKTRGIKLCGALSAAGLIAARLSKGLSNGEWEKYAVVTLIDCRKLLQPPLSNHHVGFYHSAILNTHDIQGGEELWGLARRTYKSFEDAKKSNKHFSDMADLNFLMCRAIENPGLTPSSSLRTSFISVFEDPVIDETNDKYEEVGIDDYMGCASVHGVGPSVALFDTIRDGKLDCACVYPFPLHSTEQMQGLVDNMKKILIDCLSS</sequence>
<dbReference type="SUPFAM" id="SSF52777">
    <property type="entry name" value="CoA-dependent acyltransferases"/>
    <property type="match status" value="2"/>
</dbReference>
<evidence type="ECO:0008006" key="3">
    <source>
        <dbReference type="Google" id="ProtNLM"/>
    </source>
</evidence>
<dbReference type="AlphaFoldDB" id="A0AAW1KW24"/>
<dbReference type="PANTHER" id="PTHR34375">
    <property type="entry name" value="GATA ZINC FINGER PROTEIN-RELATED"/>
    <property type="match status" value="1"/>
</dbReference>
<reference evidence="1" key="1">
    <citation type="submission" date="2024-03" db="EMBL/GenBank/DDBJ databases">
        <title>WGS assembly of Saponaria officinalis var. Norfolk2.</title>
        <authorList>
            <person name="Jenkins J."/>
            <person name="Shu S."/>
            <person name="Grimwood J."/>
            <person name="Barry K."/>
            <person name="Goodstein D."/>
            <person name="Schmutz J."/>
            <person name="Leebens-Mack J."/>
            <person name="Osbourn A."/>
        </authorList>
    </citation>
    <scope>NUCLEOTIDE SEQUENCE [LARGE SCALE GENOMIC DNA]</scope>
    <source>
        <strain evidence="1">JIC</strain>
    </source>
</reference>
<gene>
    <name evidence="1" type="ORF">RND81_05G002400</name>
</gene>
<protein>
    <recommendedName>
        <fullName evidence="3">Condensation domain-containing protein</fullName>
    </recommendedName>
</protein>
<name>A0AAW1KW24_SAPOF</name>
<dbReference type="PANTHER" id="PTHR34375:SF2">
    <property type="entry name" value="GATA ZINC FINGER PROTEIN"/>
    <property type="match status" value="1"/>
</dbReference>
<dbReference type="InterPro" id="IPR023213">
    <property type="entry name" value="CAT-like_dom_sf"/>
</dbReference>
<keyword evidence="2" id="KW-1185">Reference proteome</keyword>
<comment type="caution">
    <text evidence="1">The sequence shown here is derived from an EMBL/GenBank/DDBJ whole genome shotgun (WGS) entry which is preliminary data.</text>
</comment>
<dbReference type="EMBL" id="JBDFQZ010000005">
    <property type="protein sequence ID" value="KAK9723501.1"/>
    <property type="molecule type" value="Genomic_DNA"/>
</dbReference>
<accession>A0AAW1KW24</accession>
<evidence type="ECO:0000313" key="1">
    <source>
        <dbReference type="EMBL" id="KAK9723501.1"/>
    </source>
</evidence>